<dbReference type="AlphaFoldDB" id="A0A757YDA3"/>
<reference evidence="2" key="2">
    <citation type="submission" date="2020-02" db="EMBL/GenBank/DDBJ databases">
        <authorList>
            <consortium name="NCBI Pathogen Detection Project"/>
        </authorList>
    </citation>
    <scope>NUCLEOTIDE SEQUENCE</scope>
    <source>
        <strain evidence="2">MA.CK_08/00001351</strain>
    </source>
</reference>
<sequence length="46" mass="5157">MHTVFKLAMAAFYIWIFTIVFTGIAKATPVNTSEVGMRTIYSELGE</sequence>
<name>A0A757YDA3_SALER</name>
<organism evidence="2">
    <name type="scientific">Salmonella enterica</name>
    <name type="common">Salmonella choleraesuis</name>
    <dbReference type="NCBI Taxonomy" id="28901"/>
    <lineage>
        <taxon>Bacteria</taxon>
        <taxon>Pseudomonadati</taxon>
        <taxon>Pseudomonadota</taxon>
        <taxon>Gammaproteobacteria</taxon>
        <taxon>Enterobacterales</taxon>
        <taxon>Enterobacteriaceae</taxon>
        <taxon>Salmonella</taxon>
    </lineage>
</organism>
<feature type="transmembrane region" description="Helical" evidence="1">
    <location>
        <begin position="7"/>
        <end position="25"/>
    </location>
</feature>
<accession>A0A757YDA3</accession>
<keyword evidence="1" id="KW-1133">Transmembrane helix</keyword>
<gene>
    <name evidence="2" type="ORF">G8O36_005103</name>
</gene>
<dbReference type="RefSeq" id="WP_179128737.1">
    <property type="nucleotide sequence ID" value="NZ_JBNVNW010000027.1"/>
</dbReference>
<dbReference type="EMBL" id="DAAXHH010000028">
    <property type="protein sequence ID" value="HAG1014531.1"/>
    <property type="molecule type" value="Genomic_DNA"/>
</dbReference>
<keyword evidence="1" id="KW-0812">Transmembrane</keyword>
<evidence type="ECO:0000313" key="2">
    <source>
        <dbReference type="EMBL" id="HAG1014531.1"/>
    </source>
</evidence>
<protein>
    <submittedName>
        <fullName evidence="2">Uncharacterized protein</fullName>
    </submittedName>
</protein>
<comment type="caution">
    <text evidence="2">The sequence shown here is derived from an EMBL/GenBank/DDBJ whole genome shotgun (WGS) entry which is preliminary data.</text>
</comment>
<proteinExistence type="predicted"/>
<evidence type="ECO:0000256" key="1">
    <source>
        <dbReference type="SAM" id="Phobius"/>
    </source>
</evidence>
<keyword evidence="1" id="KW-0472">Membrane</keyword>
<reference evidence="2" key="1">
    <citation type="journal article" date="2018" name="Genome Biol.">
        <title>SKESA: strategic k-mer extension for scrupulous assemblies.</title>
        <authorList>
            <person name="Souvorov A."/>
            <person name="Agarwala R."/>
            <person name="Lipman D.J."/>
        </authorList>
    </citation>
    <scope>NUCLEOTIDE SEQUENCE</scope>
    <source>
        <strain evidence="2">MA.CK_08/00001351</strain>
    </source>
</reference>